<dbReference type="Gene3D" id="3.80.10.10">
    <property type="entry name" value="Ribonuclease Inhibitor"/>
    <property type="match status" value="1"/>
</dbReference>
<accession>A2E0D8</accession>
<dbReference type="InParanoid" id="A2E0D8"/>
<dbReference type="GO" id="GO:0034315">
    <property type="term" value="P:regulation of Arp2/3 complex-mediated actin nucleation"/>
    <property type="evidence" value="ECO:0000318"/>
    <property type="project" value="GO_Central"/>
</dbReference>
<dbReference type="InterPro" id="IPR051279">
    <property type="entry name" value="PP1-Reg/Actin-Interact_Protein"/>
</dbReference>
<name>A2E0D8_TRIV3</name>
<keyword evidence="2" id="KW-1185">Reference proteome</keyword>
<dbReference type="VEuPathDB" id="TrichDB:TVAG_028910"/>
<dbReference type="OrthoDB" id="10477186at2759"/>
<dbReference type="SMR" id="A2E0D8"/>
<reference evidence="1" key="1">
    <citation type="submission" date="2006-10" db="EMBL/GenBank/DDBJ databases">
        <authorList>
            <person name="Amadeo P."/>
            <person name="Zhao Q."/>
            <person name="Wortman J."/>
            <person name="Fraser-Liggett C."/>
            <person name="Carlton J."/>
        </authorList>
    </citation>
    <scope>NUCLEOTIDE SEQUENCE</scope>
    <source>
        <strain evidence="1">G3</strain>
    </source>
</reference>
<dbReference type="Proteomes" id="UP000001542">
    <property type="component" value="Unassembled WGS sequence"/>
</dbReference>
<dbReference type="InterPro" id="IPR032675">
    <property type="entry name" value="LRR_dom_sf"/>
</dbReference>
<organism evidence="1 2">
    <name type="scientific">Trichomonas vaginalis (strain ATCC PRA-98 / G3)</name>
    <dbReference type="NCBI Taxonomy" id="412133"/>
    <lineage>
        <taxon>Eukaryota</taxon>
        <taxon>Metamonada</taxon>
        <taxon>Parabasalia</taxon>
        <taxon>Trichomonadida</taxon>
        <taxon>Trichomonadidae</taxon>
        <taxon>Trichomonas</taxon>
    </lineage>
</organism>
<protein>
    <recommendedName>
        <fullName evidence="3">Leucine Rich Repeat family protein</fullName>
    </recommendedName>
</protein>
<dbReference type="GO" id="GO:0016477">
    <property type="term" value="P:cell migration"/>
    <property type="evidence" value="ECO:0000318"/>
    <property type="project" value="GO_Central"/>
</dbReference>
<dbReference type="VEuPathDB" id="TrichDB:TVAGG3_0556220"/>
<evidence type="ECO:0000313" key="1">
    <source>
        <dbReference type="EMBL" id="EAY13938.1"/>
    </source>
</evidence>
<dbReference type="KEGG" id="tva:4771925"/>
<gene>
    <name evidence="1" type="ORF">TVAG_028910</name>
</gene>
<dbReference type="GO" id="GO:0005886">
    <property type="term" value="C:plasma membrane"/>
    <property type="evidence" value="ECO:0000318"/>
    <property type="project" value="GO_Central"/>
</dbReference>
<dbReference type="PANTHER" id="PTHR24112">
    <property type="entry name" value="LEUCINE-RICH REPEAT, ISOFORM F-RELATED"/>
    <property type="match status" value="1"/>
</dbReference>
<proteinExistence type="predicted"/>
<sequence length="744" mass="83606">MSQPEPPKDKKDKKRAPLSIITIPKDKQGQYVKKFWGIAEQVFVGTEVTTLKSTGSKETQVLFITTAAVYVFKNKFSGVEVSRNFTVYDLHKVAYIEPDTLIISYGQKEVVFRNEKALNIATILLMQHACNYYQVPNASALKVESTPANALVYQKCPVRPVKALQTRLITISHFYKTPFPQSHIAQYEEWDKFHPGTLCIDNNFYSGNAAEAIAHAIAWDTDIKTLVLKGYAEEKVGKVIEKIFAESFSISNLCIENYTNPTEQSMSLVAREETQISAVIFSNCHPTVVVRFFRGLTKFNGRVKALSLTNCMLAISDWSEILIAIQKFPCFMKLQTFVVDSPKLDQFPVRLLCQTITKNRSLTNIQFSRAQDDLSDLVNTLFTDALTFLHLFMDRGKLIKPLKVQVAPNLTYVNFSNNQISPEFFKSFMLSLSARKNACPIMLELSNLVNTDLELLFSALSDVQTAPIINDLTIDGNILTPKAVPHFMKFLSTQKPILQYLSMAGSLTEVIGVVLPAIAQMMREGVLTGIDITANKEVKSGTDYLLFLNNVALLPTVRSIIINNAQIGDQGIQILINMAKNNPKLEEIGCDNIGISNVDKFAKFYNDLGQIETLRYLAFPRKEQNRLNINKDNLTPTVKEALLAIKKKKNTQSSQARLQMYERIEYDDNSSMQEQGEIRRAKSNPLDDLDAVISDMVKSICEVQSTELSPQETARLIMDNITTSARTFSQEPTGSHKKVGAIFR</sequence>
<dbReference type="PANTHER" id="PTHR24112:SF64">
    <property type="entry name" value="CHROMOSOME UNDETERMINED SCAFFOLD_46, WHOLE GENOME SHOTGUN SEQUENCE"/>
    <property type="match status" value="1"/>
</dbReference>
<evidence type="ECO:0008006" key="3">
    <source>
        <dbReference type="Google" id="ProtNLM"/>
    </source>
</evidence>
<dbReference type="EMBL" id="DS113278">
    <property type="protein sequence ID" value="EAY13938.1"/>
    <property type="molecule type" value="Genomic_DNA"/>
</dbReference>
<reference evidence="1" key="2">
    <citation type="journal article" date="2007" name="Science">
        <title>Draft genome sequence of the sexually transmitted pathogen Trichomonas vaginalis.</title>
        <authorList>
            <person name="Carlton J.M."/>
            <person name="Hirt R.P."/>
            <person name="Silva J.C."/>
            <person name="Delcher A.L."/>
            <person name="Schatz M."/>
            <person name="Zhao Q."/>
            <person name="Wortman J.R."/>
            <person name="Bidwell S.L."/>
            <person name="Alsmark U.C.M."/>
            <person name="Besteiro S."/>
            <person name="Sicheritz-Ponten T."/>
            <person name="Noel C.J."/>
            <person name="Dacks J.B."/>
            <person name="Foster P.G."/>
            <person name="Simillion C."/>
            <person name="Van de Peer Y."/>
            <person name="Miranda-Saavedra D."/>
            <person name="Barton G.J."/>
            <person name="Westrop G.D."/>
            <person name="Mueller S."/>
            <person name="Dessi D."/>
            <person name="Fiori P.L."/>
            <person name="Ren Q."/>
            <person name="Paulsen I."/>
            <person name="Zhang H."/>
            <person name="Bastida-Corcuera F.D."/>
            <person name="Simoes-Barbosa A."/>
            <person name="Brown M.T."/>
            <person name="Hayes R.D."/>
            <person name="Mukherjee M."/>
            <person name="Okumura C.Y."/>
            <person name="Schneider R."/>
            <person name="Smith A.J."/>
            <person name="Vanacova S."/>
            <person name="Villalvazo M."/>
            <person name="Haas B.J."/>
            <person name="Pertea M."/>
            <person name="Feldblyum T.V."/>
            <person name="Utterback T.R."/>
            <person name="Shu C.L."/>
            <person name="Osoegawa K."/>
            <person name="de Jong P.J."/>
            <person name="Hrdy I."/>
            <person name="Horvathova L."/>
            <person name="Zubacova Z."/>
            <person name="Dolezal P."/>
            <person name="Malik S.B."/>
            <person name="Logsdon J.M. Jr."/>
            <person name="Henze K."/>
            <person name="Gupta A."/>
            <person name="Wang C.C."/>
            <person name="Dunne R.L."/>
            <person name="Upcroft J.A."/>
            <person name="Upcroft P."/>
            <person name="White O."/>
            <person name="Salzberg S.L."/>
            <person name="Tang P."/>
            <person name="Chiu C.-H."/>
            <person name="Lee Y.-S."/>
            <person name="Embley T.M."/>
            <person name="Coombs G.H."/>
            <person name="Mottram J.C."/>
            <person name="Tachezy J."/>
            <person name="Fraser-Liggett C.M."/>
            <person name="Johnson P.J."/>
        </authorList>
    </citation>
    <scope>NUCLEOTIDE SEQUENCE [LARGE SCALE GENOMIC DNA]</scope>
    <source>
        <strain evidence="1">G3</strain>
    </source>
</reference>
<dbReference type="AlphaFoldDB" id="A2E0D8"/>
<evidence type="ECO:0000313" key="2">
    <source>
        <dbReference type="Proteomes" id="UP000001542"/>
    </source>
</evidence>
<dbReference type="RefSeq" id="XP_001326161.1">
    <property type="nucleotide sequence ID" value="XM_001326126.1"/>
</dbReference>
<dbReference type="GO" id="GO:0030027">
    <property type="term" value="C:lamellipodium"/>
    <property type="evidence" value="ECO:0000318"/>
    <property type="project" value="GO_Central"/>
</dbReference>
<dbReference type="SUPFAM" id="SSF52047">
    <property type="entry name" value="RNI-like"/>
    <property type="match status" value="1"/>
</dbReference>